<gene>
    <name evidence="7" type="ORF">IW261DRAFT_1560409</name>
</gene>
<keyword evidence="6" id="KW-0732">Signal</keyword>
<dbReference type="Gene3D" id="3.10.450.30">
    <property type="entry name" value="Microbial ribonucleases"/>
    <property type="match status" value="1"/>
</dbReference>
<dbReference type="GO" id="GO:0016787">
    <property type="term" value="F:hydrolase activity"/>
    <property type="evidence" value="ECO:0007669"/>
    <property type="project" value="UniProtKB-KW"/>
</dbReference>
<dbReference type="SUPFAM" id="SSF53933">
    <property type="entry name" value="Microbial ribonucleases"/>
    <property type="match status" value="1"/>
</dbReference>
<sequence length="125" mass="13337">MFHQSLAILVTLLAFALAVPALPVGSVTCGTNSYTPTEVQAAITAGRTTGSQMRNHYPHQYRNFEGLNMQCAGPPYNEYPILPGGLYTSGPPGADRVVFNNAGDYCTVMTHTGAVRNGFRLCIGV</sequence>
<dbReference type="AlphaFoldDB" id="A0AA39UMD7"/>
<evidence type="ECO:0000256" key="4">
    <source>
        <dbReference type="ARBA" id="ARBA00023157"/>
    </source>
</evidence>
<dbReference type="PANTHER" id="PTHR42104">
    <property type="entry name" value="EXTRACELLULAR GUANYL-SPECIFIC RIBONUCLEASE RNTA (AFU_ORTHOLOGUE AFUA_4G03230)"/>
    <property type="match status" value="1"/>
</dbReference>
<dbReference type="GO" id="GO:0004521">
    <property type="term" value="F:RNA endonuclease activity"/>
    <property type="evidence" value="ECO:0007669"/>
    <property type="project" value="InterPro"/>
</dbReference>
<accession>A0AA39UMD7</accession>
<dbReference type="InterPro" id="IPR016191">
    <property type="entry name" value="Ribonuclease/ribotoxin"/>
</dbReference>
<keyword evidence="8" id="KW-1185">Reference proteome</keyword>
<evidence type="ECO:0000313" key="8">
    <source>
        <dbReference type="Proteomes" id="UP001175227"/>
    </source>
</evidence>
<evidence type="ECO:0000256" key="2">
    <source>
        <dbReference type="ARBA" id="ARBA00022759"/>
    </source>
</evidence>
<dbReference type="InterPro" id="IPR000026">
    <property type="entry name" value="N1-like"/>
</dbReference>
<dbReference type="PANTHER" id="PTHR42104:SF2">
    <property type="entry name" value="GUANYL-SPECIFIC RIBONUCLEASE, PUTATIVE (AFU_ORTHOLOGUE AFUA_4G01200)-RELATED"/>
    <property type="match status" value="1"/>
</dbReference>
<dbReference type="Pfam" id="PF00545">
    <property type="entry name" value="Ribonuclease"/>
    <property type="match status" value="1"/>
</dbReference>
<protein>
    <submittedName>
        <fullName evidence="7">Guanyl-specific ribonuclease C2</fullName>
    </submittedName>
</protein>
<evidence type="ECO:0000256" key="6">
    <source>
        <dbReference type="SAM" id="SignalP"/>
    </source>
</evidence>
<feature type="signal peptide" evidence="6">
    <location>
        <begin position="1"/>
        <end position="21"/>
    </location>
</feature>
<name>A0AA39UMD7_9AGAR</name>
<dbReference type="EMBL" id="JAUEPR010000005">
    <property type="protein sequence ID" value="KAK0484725.1"/>
    <property type="molecule type" value="Genomic_DNA"/>
</dbReference>
<evidence type="ECO:0000256" key="5">
    <source>
        <dbReference type="ARBA" id="ARBA00023239"/>
    </source>
</evidence>
<evidence type="ECO:0000256" key="3">
    <source>
        <dbReference type="ARBA" id="ARBA00022801"/>
    </source>
</evidence>
<organism evidence="7 8">
    <name type="scientific">Armillaria novae-zelandiae</name>
    <dbReference type="NCBI Taxonomy" id="153914"/>
    <lineage>
        <taxon>Eukaryota</taxon>
        <taxon>Fungi</taxon>
        <taxon>Dikarya</taxon>
        <taxon>Basidiomycota</taxon>
        <taxon>Agaricomycotina</taxon>
        <taxon>Agaricomycetes</taxon>
        <taxon>Agaricomycetidae</taxon>
        <taxon>Agaricales</taxon>
        <taxon>Marasmiineae</taxon>
        <taxon>Physalacriaceae</taxon>
        <taxon>Armillaria</taxon>
    </lineage>
</organism>
<evidence type="ECO:0000313" key="7">
    <source>
        <dbReference type="EMBL" id="KAK0484725.1"/>
    </source>
</evidence>
<dbReference type="GO" id="GO:0016829">
    <property type="term" value="F:lyase activity"/>
    <property type="evidence" value="ECO:0007669"/>
    <property type="project" value="UniProtKB-KW"/>
</dbReference>
<keyword evidence="3" id="KW-0378">Hydrolase</keyword>
<proteinExistence type="predicted"/>
<keyword evidence="1" id="KW-0540">Nuclease</keyword>
<reference evidence="7" key="1">
    <citation type="submission" date="2023-06" db="EMBL/GenBank/DDBJ databases">
        <authorList>
            <consortium name="Lawrence Berkeley National Laboratory"/>
            <person name="Ahrendt S."/>
            <person name="Sahu N."/>
            <person name="Indic B."/>
            <person name="Wong-Bajracharya J."/>
            <person name="Merenyi Z."/>
            <person name="Ke H.-M."/>
            <person name="Monk M."/>
            <person name="Kocsube S."/>
            <person name="Drula E."/>
            <person name="Lipzen A."/>
            <person name="Balint B."/>
            <person name="Henrissat B."/>
            <person name="Andreopoulos B."/>
            <person name="Martin F.M."/>
            <person name="Harder C.B."/>
            <person name="Rigling D."/>
            <person name="Ford K.L."/>
            <person name="Foster G.D."/>
            <person name="Pangilinan J."/>
            <person name="Papanicolaou A."/>
            <person name="Barry K."/>
            <person name="LaButti K."/>
            <person name="Viragh M."/>
            <person name="Koriabine M."/>
            <person name="Yan M."/>
            <person name="Riley R."/>
            <person name="Champramary S."/>
            <person name="Plett K.L."/>
            <person name="Tsai I.J."/>
            <person name="Slot J."/>
            <person name="Sipos G."/>
            <person name="Plett J."/>
            <person name="Nagy L.G."/>
            <person name="Grigoriev I.V."/>
        </authorList>
    </citation>
    <scope>NUCLEOTIDE SEQUENCE</scope>
    <source>
        <strain evidence="7">ICMP 16352</strain>
    </source>
</reference>
<comment type="caution">
    <text evidence="7">The sequence shown here is derived from an EMBL/GenBank/DDBJ whole genome shotgun (WGS) entry which is preliminary data.</text>
</comment>
<evidence type="ECO:0000256" key="1">
    <source>
        <dbReference type="ARBA" id="ARBA00022722"/>
    </source>
</evidence>
<keyword evidence="4" id="KW-1015">Disulfide bond</keyword>
<feature type="chain" id="PRO_5041351074" evidence="6">
    <location>
        <begin position="22"/>
        <end position="125"/>
    </location>
</feature>
<keyword evidence="2" id="KW-0255">Endonuclease</keyword>
<keyword evidence="5" id="KW-0456">Lyase</keyword>
<dbReference type="GO" id="GO:0003723">
    <property type="term" value="F:RNA binding"/>
    <property type="evidence" value="ECO:0007669"/>
    <property type="project" value="InterPro"/>
</dbReference>
<dbReference type="Proteomes" id="UP001175227">
    <property type="component" value="Unassembled WGS sequence"/>
</dbReference>